<dbReference type="EnsemblBacteria" id="AAM72374">
    <property type="protein sequence ID" value="AAM72374"/>
    <property type="gene ID" value="CT1141"/>
</dbReference>
<sequence>MTAMYFDSLVILYMVVGFSFCDNLYKKILNKCANDFDFYVTLLV</sequence>
<keyword evidence="1" id="KW-0812">Transmembrane</keyword>
<proteinExistence type="predicted"/>
<reference evidence="2 3" key="1">
    <citation type="journal article" date="2002" name="Proc. Natl. Acad. Sci. U.S.A.">
        <title>The complete genome sequence of Chlorobium tepidum TLS, a photosynthetic, anaerobic, green-sulfur bacterium.</title>
        <authorList>
            <person name="Eisen J.A."/>
            <person name="Nelson K.E."/>
            <person name="Paulsen I.T."/>
            <person name="Heidelberg J.F."/>
            <person name="Wu M."/>
            <person name="Dodson R.J."/>
            <person name="Deboy R."/>
            <person name="Gwinn M.L."/>
            <person name="Nelson W.C."/>
            <person name="Haft D.H."/>
            <person name="Hickey E.K."/>
            <person name="Peterson J.D."/>
            <person name="Durkin A.S."/>
            <person name="Kolonay J.L."/>
            <person name="Yang F."/>
            <person name="Holt I."/>
            <person name="Umayam L.A."/>
            <person name="Mason T."/>
            <person name="Brenner M."/>
            <person name="Shea T.P."/>
            <person name="Parksey D."/>
            <person name="Nierman W.C."/>
            <person name="Feldblyum T.V."/>
            <person name="Hansen C.L."/>
            <person name="Craven M.B."/>
            <person name="Radune D."/>
            <person name="Vamathevan J."/>
            <person name="Khouri H."/>
            <person name="White O."/>
            <person name="Gruber T.M."/>
            <person name="Ketchum K.A."/>
            <person name="Venter J.C."/>
            <person name="Tettelin H."/>
            <person name="Bryant D.A."/>
            <person name="Fraser C.M."/>
        </authorList>
    </citation>
    <scope>NUCLEOTIDE SEQUENCE [LARGE SCALE GENOMIC DNA]</scope>
    <source>
        <strain evidence="3">ATCC 49652 / DSM 12025 / NBRC 103806 / TLS</strain>
    </source>
</reference>
<keyword evidence="3" id="KW-1185">Reference proteome</keyword>
<keyword evidence="1" id="KW-1133">Transmembrane helix</keyword>
<evidence type="ECO:0000313" key="3">
    <source>
        <dbReference type="Proteomes" id="UP000001007"/>
    </source>
</evidence>
<evidence type="ECO:0000256" key="1">
    <source>
        <dbReference type="SAM" id="Phobius"/>
    </source>
</evidence>
<accession>Q8KDB3</accession>
<organism evidence="2 3">
    <name type="scientific">Chlorobaculum tepidum (strain ATCC 49652 / DSM 12025 / NBRC 103806 / TLS)</name>
    <name type="common">Chlorobium tepidum</name>
    <dbReference type="NCBI Taxonomy" id="194439"/>
    <lineage>
        <taxon>Bacteria</taxon>
        <taxon>Pseudomonadati</taxon>
        <taxon>Chlorobiota</taxon>
        <taxon>Chlorobiia</taxon>
        <taxon>Chlorobiales</taxon>
        <taxon>Chlorobiaceae</taxon>
        <taxon>Chlorobaculum</taxon>
    </lineage>
</organism>
<keyword evidence="1" id="KW-0472">Membrane</keyword>
<dbReference type="KEGG" id="cte:CT1141"/>
<feature type="transmembrane region" description="Helical" evidence="1">
    <location>
        <begin position="6"/>
        <end position="25"/>
    </location>
</feature>
<dbReference type="EMBL" id="AE006470">
    <property type="protein sequence ID" value="AAM72374.1"/>
    <property type="molecule type" value="Genomic_DNA"/>
</dbReference>
<gene>
    <name evidence="2" type="ordered locus">CT1141</name>
</gene>
<name>Q8KDB3_CHLTE</name>
<dbReference type="Proteomes" id="UP000001007">
    <property type="component" value="Chromosome"/>
</dbReference>
<protein>
    <submittedName>
        <fullName evidence="2">Uncharacterized protein</fullName>
    </submittedName>
</protein>
<dbReference type="AlphaFoldDB" id="Q8KDB3"/>
<evidence type="ECO:0000313" key="2">
    <source>
        <dbReference type="EMBL" id="AAM72374.1"/>
    </source>
</evidence>
<dbReference type="HOGENOM" id="CLU_3214138_0_0_10"/>